<protein>
    <submittedName>
        <fullName evidence="2">Uncharacterized protein</fullName>
    </submittedName>
</protein>
<dbReference type="Proteomes" id="UP000822688">
    <property type="component" value="Chromosome V"/>
</dbReference>
<accession>A0A8T0HRM9</accession>
<dbReference type="EMBL" id="CM026426">
    <property type="protein sequence ID" value="KAG0573198.1"/>
    <property type="molecule type" value="Genomic_DNA"/>
</dbReference>
<comment type="caution">
    <text evidence="2">The sequence shown here is derived from an EMBL/GenBank/DDBJ whole genome shotgun (WGS) entry which is preliminary data.</text>
</comment>
<evidence type="ECO:0000256" key="1">
    <source>
        <dbReference type="SAM" id="MobiDB-lite"/>
    </source>
</evidence>
<proteinExistence type="predicted"/>
<feature type="region of interest" description="Disordered" evidence="1">
    <location>
        <begin position="103"/>
        <end position="124"/>
    </location>
</feature>
<organism evidence="2 3">
    <name type="scientific">Ceratodon purpureus</name>
    <name type="common">Fire moss</name>
    <name type="synonym">Dicranum purpureum</name>
    <dbReference type="NCBI Taxonomy" id="3225"/>
    <lineage>
        <taxon>Eukaryota</taxon>
        <taxon>Viridiplantae</taxon>
        <taxon>Streptophyta</taxon>
        <taxon>Embryophyta</taxon>
        <taxon>Bryophyta</taxon>
        <taxon>Bryophytina</taxon>
        <taxon>Bryopsida</taxon>
        <taxon>Dicranidae</taxon>
        <taxon>Pseudoditrichales</taxon>
        <taxon>Ditrichaceae</taxon>
        <taxon>Ceratodon</taxon>
    </lineage>
</organism>
<sequence>MDQKTMSHSNDLPPQHLRMPFKILHRSELPPPSCIQSSQYKTLSTGPQDTPSVKRKYIIHPISRPENPNEHPPTRLQTHIQTPNAIEIETPIISKTPNKHLNCIPKRNSGSTINPNPKLLRSTQ</sequence>
<gene>
    <name evidence="2" type="ORF">KC19_VG157100</name>
</gene>
<name>A0A8T0HRM9_CERPU</name>
<feature type="region of interest" description="Disordered" evidence="1">
    <location>
        <begin position="28"/>
        <end position="53"/>
    </location>
</feature>
<evidence type="ECO:0000313" key="3">
    <source>
        <dbReference type="Proteomes" id="UP000822688"/>
    </source>
</evidence>
<feature type="compositionally biased region" description="Polar residues" evidence="1">
    <location>
        <begin position="108"/>
        <end position="124"/>
    </location>
</feature>
<feature type="compositionally biased region" description="Polar residues" evidence="1">
    <location>
        <begin position="34"/>
        <end position="51"/>
    </location>
</feature>
<keyword evidence="3" id="KW-1185">Reference proteome</keyword>
<dbReference type="AlphaFoldDB" id="A0A8T0HRM9"/>
<evidence type="ECO:0000313" key="2">
    <source>
        <dbReference type="EMBL" id="KAG0573198.1"/>
    </source>
</evidence>
<reference evidence="2" key="1">
    <citation type="submission" date="2020-06" db="EMBL/GenBank/DDBJ databases">
        <title>WGS assembly of Ceratodon purpureus strain R40.</title>
        <authorList>
            <person name="Carey S.B."/>
            <person name="Jenkins J."/>
            <person name="Shu S."/>
            <person name="Lovell J.T."/>
            <person name="Sreedasyam A."/>
            <person name="Maumus F."/>
            <person name="Tiley G.P."/>
            <person name="Fernandez-Pozo N."/>
            <person name="Barry K."/>
            <person name="Chen C."/>
            <person name="Wang M."/>
            <person name="Lipzen A."/>
            <person name="Daum C."/>
            <person name="Saski C.A."/>
            <person name="Payton A.C."/>
            <person name="Mcbreen J.C."/>
            <person name="Conrad R.E."/>
            <person name="Kollar L.M."/>
            <person name="Olsson S."/>
            <person name="Huttunen S."/>
            <person name="Landis J.B."/>
            <person name="Wickett N.J."/>
            <person name="Johnson M.G."/>
            <person name="Rensing S.A."/>
            <person name="Grimwood J."/>
            <person name="Schmutz J."/>
            <person name="Mcdaniel S.F."/>
        </authorList>
    </citation>
    <scope>NUCLEOTIDE SEQUENCE</scope>
    <source>
        <strain evidence="2">R40</strain>
    </source>
</reference>